<dbReference type="RefSeq" id="WP_146391284.1">
    <property type="nucleotide sequence ID" value="NZ_SJPK01000004.1"/>
</dbReference>
<feature type="chain" id="PRO_5023001803" evidence="1">
    <location>
        <begin position="20"/>
        <end position="163"/>
    </location>
</feature>
<accession>A0A5C5XXY0</accession>
<dbReference type="Gene3D" id="1.10.1330.10">
    <property type="entry name" value="Dockerin domain"/>
    <property type="match status" value="1"/>
</dbReference>
<gene>
    <name evidence="2" type="ORF">CA85_22590</name>
</gene>
<feature type="signal peptide" evidence="1">
    <location>
        <begin position="1"/>
        <end position="19"/>
    </location>
</feature>
<dbReference type="Proteomes" id="UP000318053">
    <property type="component" value="Unassembled WGS sequence"/>
</dbReference>
<name>A0A5C5XXY0_9BACT</name>
<organism evidence="2 3">
    <name type="scientific">Allorhodopirellula solitaria</name>
    <dbReference type="NCBI Taxonomy" id="2527987"/>
    <lineage>
        <taxon>Bacteria</taxon>
        <taxon>Pseudomonadati</taxon>
        <taxon>Planctomycetota</taxon>
        <taxon>Planctomycetia</taxon>
        <taxon>Pirellulales</taxon>
        <taxon>Pirellulaceae</taxon>
        <taxon>Allorhodopirellula</taxon>
    </lineage>
</organism>
<evidence type="ECO:0000313" key="3">
    <source>
        <dbReference type="Proteomes" id="UP000318053"/>
    </source>
</evidence>
<dbReference type="GO" id="GO:0004553">
    <property type="term" value="F:hydrolase activity, hydrolyzing O-glycosyl compounds"/>
    <property type="evidence" value="ECO:0007669"/>
    <property type="project" value="InterPro"/>
</dbReference>
<dbReference type="GO" id="GO:0000272">
    <property type="term" value="P:polysaccharide catabolic process"/>
    <property type="evidence" value="ECO:0007669"/>
    <property type="project" value="InterPro"/>
</dbReference>
<protein>
    <submittedName>
        <fullName evidence="2">Dockerin type I repeat protein</fullName>
    </submittedName>
</protein>
<dbReference type="Pfam" id="PF00404">
    <property type="entry name" value="Dockerin_1"/>
    <property type="match status" value="1"/>
</dbReference>
<reference evidence="2 3" key="1">
    <citation type="submission" date="2019-02" db="EMBL/GenBank/DDBJ databases">
        <title>Deep-cultivation of Planctomycetes and their phenomic and genomic characterization uncovers novel biology.</title>
        <authorList>
            <person name="Wiegand S."/>
            <person name="Jogler M."/>
            <person name="Boedeker C."/>
            <person name="Pinto D."/>
            <person name="Vollmers J."/>
            <person name="Rivas-Marin E."/>
            <person name="Kohn T."/>
            <person name="Peeters S.H."/>
            <person name="Heuer A."/>
            <person name="Rast P."/>
            <person name="Oberbeckmann S."/>
            <person name="Bunk B."/>
            <person name="Jeske O."/>
            <person name="Meyerdierks A."/>
            <person name="Storesund J.E."/>
            <person name="Kallscheuer N."/>
            <person name="Luecker S."/>
            <person name="Lage O.M."/>
            <person name="Pohl T."/>
            <person name="Merkel B.J."/>
            <person name="Hornburger P."/>
            <person name="Mueller R.-W."/>
            <person name="Bruemmer F."/>
            <person name="Labrenz M."/>
            <person name="Spormann A.M."/>
            <person name="Op Den Camp H."/>
            <person name="Overmann J."/>
            <person name="Amann R."/>
            <person name="Jetten M.S.M."/>
            <person name="Mascher T."/>
            <person name="Medema M.H."/>
            <person name="Devos D.P."/>
            <person name="Kaster A.-K."/>
            <person name="Ovreas L."/>
            <person name="Rohde M."/>
            <person name="Galperin M.Y."/>
            <person name="Jogler C."/>
        </authorList>
    </citation>
    <scope>NUCLEOTIDE SEQUENCE [LARGE SCALE GENOMIC DNA]</scope>
    <source>
        <strain evidence="2 3">CA85</strain>
    </source>
</reference>
<evidence type="ECO:0000313" key="2">
    <source>
        <dbReference type="EMBL" id="TWT67409.1"/>
    </source>
</evidence>
<comment type="caution">
    <text evidence="2">The sequence shown here is derived from an EMBL/GenBank/DDBJ whole genome shotgun (WGS) entry which is preliminary data.</text>
</comment>
<keyword evidence="1" id="KW-0732">Signal</keyword>
<dbReference type="EMBL" id="SJPK01000004">
    <property type="protein sequence ID" value="TWT67409.1"/>
    <property type="molecule type" value="Genomic_DNA"/>
</dbReference>
<sequence precursor="true">MKVFSCVLTLLVCCGSAFGDGIDCGPGHGYDADGDYFFNVQDDVNAVFAKIGTSDPQADVNGDGTVTALDALLIINAANRNLFQRDGNRFDCNGDGYVSGLDALHVYNLISLYTNGGYPPPTDFLVFEKCSDSYVDVDGDEVLTYSDYLAVINELNRLESLRN</sequence>
<dbReference type="InterPro" id="IPR002105">
    <property type="entry name" value="Dockerin_1_rpt"/>
</dbReference>
<keyword evidence="3" id="KW-1185">Reference proteome</keyword>
<dbReference type="InterPro" id="IPR036439">
    <property type="entry name" value="Dockerin_dom_sf"/>
</dbReference>
<dbReference type="SUPFAM" id="SSF63446">
    <property type="entry name" value="Type I dockerin domain"/>
    <property type="match status" value="1"/>
</dbReference>
<evidence type="ECO:0000256" key="1">
    <source>
        <dbReference type="SAM" id="SignalP"/>
    </source>
</evidence>
<proteinExistence type="predicted"/>
<dbReference type="AlphaFoldDB" id="A0A5C5XXY0"/>